<accession>A0A2P6NH79</accession>
<dbReference type="SMART" id="SM00369">
    <property type="entry name" value="LRR_TYP"/>
    <property type="match status" value="14"/>
</dbReference>
<dbReference type="GO" id="GO:0005788">
    <property type="term" value="C:endoplasmic reticulum lumen"/>
    <property type="evidence" value="ECO:0007669"/>
    <property type="project" value="UniProtKB-SubCell"/>
</dbReference>
<dbReference type="InterPro" id="IPR017441">
    <property type="entry name" value="Protein_kinase_ATP_BS"/>
</dbReference>
<organism evidence="17 18">
    <name type="scientific">Planoprotostelium fungivorum</name>
    <dbReference type="NCBI Taxonomy" id="1890364"/>
    <lineage>
        <taxon>Eukaryota</taxon>
        <taxon>Amoebozoa</taxon>
        <taxon>Evosea</taxon>
        <taxon>Variosea</taxon>
        <taxon>Cavosteliida</taxon>
        <taxon>Cavosteliaceae</taxon>
        <taxon>Planoprotostelium</taxon>
    </lineage>
</organism>
<keyword evidence="7 15" id="KW-0732">Signal</keyword>
<dbReference type="Pfam" id="PF18404">
    <property type="entry name" value="Glyco_transf_24"/>
    <property type="match status" value="1"/>
</dbReference>
<keyword evidence="14" id="KW-1133">Transmembrane helix</keyword>
<dbReference type="GO" id="GO:0004713">
    <property type="term" value="F:protein tyrosine kinase activity"/>
    <property type="evidence" value="ECO:0007669"/>
    <property type="project" value="InterPro"/>
</dbReference>
<comment type="pathway">
    <text evidence="3">Protein modification; protein glycosylation.</text>
</comment>
<comment type="similarity">
    <text evidence="4">Belongs to the glycosyltransferase 8 family.</text>
</comment>
<dbReference type="Gene3D" id="3.80.10.10">
    <property type="entry name" value="Ribonuclease Inhibitor"/>
    <property type="match status" value="8"/>
</dbReference>
<dbReference type="InterPro" id="IPR000719">
    <property type="entry name" value="Prot_kinase_dom"/>
</dbReference>
<evidence type="ECO:0000313" key="17">
    <source>
        <dbReference type="EMBL" id="PRP83291.1"/>
    </source>
</evidence>
<dbReference type="SUPFAM" id="SSF52047">
    <property type="entry name" value="RNI-like"/>
    <property type="match status" value="3"/>
</dbReference>
<feature type="binding site" evidence="12">
    <location>
        <position position="3526"/>
    </location>
    <ligand>
        <name>ATP</name>
        <dbReference type="ChEBI" id="CHEBI:30616"/>
    </ligand>
</feature>
<dbReference type="InParanoid" id="A0A2P6NH79"/>
<keyword evidence="6 17" id="KW-0808">Transferase</keyword>
<dbReference type="PROSITE" id="PS50011">
    <property type="entry name" value="PROTEIN_KINASE_DOM"/>
    <property type="match status" value="1"/>
</dbReference>
<dbReference type="Pfam" id="PF06427">
    <property type="entry name" value="UDP-g_GGTase"/>
    <property type="match status" value="1"/>
</dbReference>
<evidence type="ECO:0000256" key="13">
    <source>
        <dbReference type="SAM" id="MobiDB-lite"/>
    </source>
</evidence>
<evidence type="ECO:0000256" key="15">
    <source>
        <dbReference type="SAM" id="SignalP"/>
    </source>
</evidence>
<dbReference type="SMART" id="SM00365">
    <property type="entry name" value="LRR_SD22"/>
    <property type="match status" value="7"/>
</dbReference>
<dbReference type="EMBL" id="MDYQ01000085">
    <property type="protein sequence ID" value="PRP83291.1"/>
    <property type="molecule type" value="Genomic_DNA"/>
</dbReference>
<dbReference type="SUPFAM" id="SSF52058">
    <property type="entry name" value="L domain-like"/>
    <property type="match status" value="3"/>
</dbReference>
<dbReference type="UniPathway" id="UPA00378"/>
<keyword evidence="11" id="KW-0325">Glycoprotein</keyword>
<keyword evidence="8" id="KW-0677">Repeat</keyword>
<dbReference type="PROSITE" id="PS00107">
    <property type="entry name" value="PROTEIN_KINASE_ATP"/>
    <property type="match status" value="1"/>
</dbReference>
<evidence type="ECO:0000256" key="4">
    <source>
        <dbReference type="ARBA" id="ARBA00006351"/>
    </source>
</evidence>
<dbReference type="InterPro" id="IPR040693">
    <property type="entry name" value="UGGT_TRXL_1"/>
</dbReference>
<dbReference type="GO" id="GO:0036503">
    <property type="term" value="P:ERAD pathway"/>
    <property type="evidence" value="ECO:0007669"/>
    <property type="project" value="TreeGrafter"/>
</dbReference>
<proteinExistence type="inferred from homology"/>
<feature type="domain" description="Protein kinase" evidence="16">
    <location>
        <begin position="3499"/>
        <end position="3751"/>
    </location>
</feature>
<dbReference type="Gene3D" id="3.30.200.20">
    <property type="entry name" value="Phosphorylase Kinase, domain 1"/>
    <property type="match status" value="1"/>
</dbReference>
<dbReference type="InterPro" id="IPR001245">
    <property type="entry name" value="Ser-Thr/Tyr_kinase_cat_dom"/>
</dbReference>
<keyword evidence="9" id="KW-0256">Endoplasmic reticulum</keyword>
<feature type="transmembrane region" description="Helical" evidence="14">
    <location>
        <begin position="3441"/>
        <end position="3463"/>
    </location>
</feature>
<protein>
    <submittedName>
        <fullName evidence="17">UDP-glucose:glycoprotein glucosyltransferase 1</fullName>
    </submittedName>
</protein>
<dbReference type="InterPro" id="IPR001611">
    <property type="entry name" value="Leu-rich_rpt"/>
</dbReference>
<dbReference type="Pfam" id="PF00560">
    <property type="entry name" value="LRR_1"/>
    <property type="match status" value="6"/>
</dbReference>
<keyword evidence="12" id="KW-0547">Nucleotide-binding</keyword>
<dbReference type="SMART" id="SM00219">
    <property type="entry name" value="TyrKc"/>
    <property type="match status" value="1"/>
</dbReference>
<dbReference type="SMART" id="SM00220">
    <property type="entry name" value="S_TKc"/>
    <property type="match status" value="1"/>
</dbReference>
<dbReference type="PRINTS" id="PR00109">
    <property type="entry name" value="TYRKINASE"/>
</dbReference>
<dbReference type="Gene3D" id="1.10.510.10">
    <property type="entry name" value="Transferase(Phosphotransferase) domain 1"/>
    <property type="match status" value="2"/>
</dbReference>
<dbReference type="InterPro" id="IPR040497">
    <property type="entry name" value="Glyco_transf_24"/>
</dbReference>
<dbReference type="PANTHER" id="PTHR11226:SF0">
    <property type="entry name" value="UDP-GLUCOSE:GLYCOPROTEIN GLUCOSYLTRANSFERASE"/>
    <property type="match status" value="1"/>
</dbReference>
<keyword evidence="14" id="KW-0812">Transmembrane</keyword>
<dbReference type="GO" id="GO:0051082">
    <property type="term" value="F:unfolded protein binding"/>
    <property type="evidence" value="ECO:0007669"/>
    <property type="project" value="TreeGrafter"/>
</dbReference>
<evidence type="ECO:0000256" key="10">
    <source>
        <dbReference type="ARBA" id="ARBA00023136"/>
    </source>
</evidence>
<dbReference type="InterPro" id="IPR040525">
    <property type="entry name" value="UGGT_TRXL_4"/>
</dbReference>
<dbReference type="GO" id="GO:0018279">
    <property type="term" value="P:protein N-linked glycosylation via asparagine"/>
    <property type="evidence" value="ECO:0007669"/>
    <property type="project" value="TreeGrafter"/>
</dbReference>
<dbReference type="InterPro" id="IPR040692">
    <property type="entry name" value="UGGT_TRXL_3"/>
</dbReference>
<dbReference type="OrthoDB" id="27683at2759"/>
<dbReference type="Pfam" id="PF18400">
    <property type="entry name" value="Thioredoxin_12"/>
    <property type="match status" value="1"/>
</dbReference>
<dbReference type="STRING" id="1890364.A0A2P6NH79"/>
<evidence type="ECO:0000256" key="5">
    <source>
        <dbReference type="ARBA" id="ARBA00022614"/>
    </source>
</evidence>
<dbReference type="Pfam" id="PF18402">
    <property type="entry name" value="Thioredoxin_14"/>
    <property type="match status" value="1"/>
</dbReference>
<dbReference type="InterPro" id="IPR003591">
    <property type="entry name" value="Leu-rich_rpt_typical-subtyp"/>
</dbReference>
<dbReference type="Pfam" id="PF07714">
    <property type="entry name" value="PK_Tyr_Ser-Thr"/>
    <property type="match status" value="2"/>
</dbReference>
<dbReference type="CDD" id="cd13999">
    <property type="entry name" value="STKc_MAP3K-like"/>
    <property type="match status" value="1"/>
</dbReference>
<keyword evidence="12" id="KW-0067">ATP-binding</keyword>
<dbReference type="InterPro" id="IPR009448">
    <property type="entry name" value="UDP-g_GGtrans"/>
</dbReference>
<evidence type="ECO:0000259" key="16">
    <source>
        <dbReference type="PROSITE" id="PS50011"/>
    </source>
</evidence>
<feature type="region of interest" description="Disordered" evidence="13">
    <location>
        <begin position="3783"/>
        <end position="3804"/>
    </location>
</feature>
<evidence type="ECO:0000256" key="9">
    <source>
        <dbReference type="ARBA" id="ARBA00022824"/>
    </source>
</evidence>
<sequence>MGSTNPLQRSMWMKVLLLFAFVTVACGEGKSVKVDLRSNWPATSLIQEMSEFFASESNDLFWQFVESIHSLQGQTEKEQFESASTSAANLTTPIQAGLLQYAIAYRYFSPAVQAHRQVASSDLAEEKEELQKKLAGNQDHPVLNEECPNWVKISGRVYEDYESAEAALRSATASPATLYPLDHIYNSHNPNLPTAVLYGCIGTPQFLRYHQLLKGNHRSFNYVLRHSVPLVPGTISIPGYGVELAIKSLEYKTVDDANNNEDQGPAAISPDDESSVDGFRFGTLIKRKPEAAADLANFRAFLKSSEEKFEDIKVWNAVQRVISDPNPLQAIAEISGNFPIRAAPLTKLKLNDTLRQELSNLQLPEGNAVVINGRSVNPSTIHPFELYEVLREQATRMESLAALGLNTQEVSKVLSVPPGEATKFTFKVNGPSLVYLNDLETEPKYAEWSNTLQEIFRRVWPGNFRYIKKNLHTAVIFIDPSASLEMFSYLNSLTSQSIPIRYAVVFAPKDDLGRMITTMFHYVAEHSTTREATAMLGGFFQRAAGLTPEFVLDSFQKTLDKISRKKITARSVIEEDKYKQKIDDSIEFTRDFGLTDLPIAFVNGVPIVAALAHELMNNIIHHYFQSTPDIQQLVANRDITDATPDLYDFFMGRPGTLERYSGTVLPSPDRPIRFINLAERTPQQFLNADVKYITDYENRDETKYMTHLVVTDFTTLDGLQLALEAVRAVETTGSSMSKSARIGFVHKGKSQSNLFNVLHAAQSTQMASRFSRFSRPLLEKAIDGLKNDKPFTVESGLNVASEAGMNVEKMKEKLTEEETNRLSDKHRAFSRDFLKLSEESSAVVTNGRVVEIASGTQFNHLDFELLTRFEYTKRTKAVEIAFQDVKFEGVDPDVLTGNYISNAIMCASSLLGIDEANEISKVIVPPQVQRTAVVDSTGGKTGIFQIVVVLDPLSRDAQRVPPMLEVVKNIFPCRIEIIFKATELSTLPLKSFYSSALTQHISFDSQGRVSSVSPKLENVPEDRLLTMALDTPESWLIGPTLSKYDLDNIKLKDLGKDKTLFAVFELQSITLQGNCADKKGNPPRGLQVVLGTPSRPVVVDTLVMANLGYFQLKANPGVWSLKIKPESRSEELYDILQRDEKIRELQVVISNFNGLTLPLKVMKKIEKFSEELLVEGEGDAKQDAGVWNSFSGLWNDKKSEETIHVFSLASGHLYERFLKIMMLSVVKNTKNPVKFWLLANFLSPKFKDTVPALAQAYNFEYELVTYKWPSWLFAQTEKQRIIWAYKILFLDVLFPLDVKKVIYVDADQVVRSDLKELWDLDLHGAPYGYTPFCDSNKETEGFRFWKKGFWESHLRGLHYHISALYVVDLFRFRQIAAGDQLRATYSQLAPDPNSLSNLDQDLPNYVQHNLKIHSLPQEWLWCETWCSNSTKSQAKTIDLCNNPLTKTPKLEAAVKIIPEWTDLDNEVKRVERESTMAGTASPTPSAEQGKDEFISVRVTENEKHSDIIEHQETDMKSWLVLIALFHVCFATEKDLLMDIFHSTGGEAWVNSTGWVDASGDACSLFGVICRIITHLQDFSSFCSNSLIGTIPASLDQLNQLVHLNLSNNAGLTGDLPDLSNLTSLKSIDLSHTQLTNPTAFGSLAQLEVLNLHGTQMWSDYPSGFLEMKNLTVFDIGGAKLSGDIDSLTLLINGLTRLIVLDVSDNSFGPSSYFIFPTESPNIEYIDVTSVILFRQLTEQIPNVPLRKLKYLNMGQRRLVGSIPDIFGQIEYVNLKSTSLTGSIPSSIFNSSALIYLDLSLNQLTGDLQEFASTDIQYLDLNSNSLRGALPSGWGKLTRLTYLDISNNNQNGELVGIFDKMNGLHTINIQFNSFSGAVPDVFDLQIQTFLGDNNQLDGNLPPSLLQSDSLVEIRLFRNFLSGDLPMEASGLNNLTILDLSRNMLTGSIPSWISQKTNLQSIFLQQNQLNGTIPSNLGDLYNLETLKLDSNRLTGVIPMEISNLTQLKTLTVSSNNLTGGVPAIFNQLSLKMFDVSYNTQLGGTLDFLTNVTSLYFFRGSHCNCTGTIPNNIGNRMLLEFDVGYNQLGGDLPVLRVDHRLILSHNDFTGPIPDPGAGMDVYDMSFNRFSGCLNSSYDWGLSMSKILLNDNELTNCGPGVYDHNVSEPWPDVDPVNAAVQIVTKGERLPIPNDCPLPVSELMTACFETDPVERPDFELISASLRAEEEDGSKERIVAQHKSEQYSTGQYDNTVQTFQDVEGQYQPVTTRPPQTKTTEDGKSNTLSFYGDAVLRCKRGVKMKDLVRFLVVAFLFSACAALQRDLLLDIYHTTGGEAWGNNTGWADTNQNECLFYGVTCDSDGSITSLDLSRNLLSGSISASLGQLTHLVHLNLSNNAGLTGDLPDLSNLTSLKSIDLSHTQLTNPTAFGSLAQVEVLNLHGTQMWSDYPSGFLEMKNLTVFDIGGSKLSGDIDSLVLLINSITRLIVLDMSDNNFEASNYFVFPAQSPDIEYIDTGSISLFQQRTAKIPDVPLRKLKQLRMPQKRLTGSIPDVFGQIEYVNLESNSLTGDIPPSLYNSPSLVHIDLSGNSFATNLPNLTSVDLNYIDMSSNSFRGPLPRGWANLTRLTYFDVSNNNLNGELVGIFDGMISLDTINVQFNSFSGMIPDLFKHVKRFLGNNNQLEGNLPSSLLQSDSLVEIRLSRNFLSGNLPTESSGLNNLTILDLSRNMLTGSIPSWISQKSNLQSIFLQQNQLSGTIPSNLGNLYNLKTLKLGSNQLTGSIPLELSNLTLLTTLSVPSNGLTGGVPAIFNQLSLNTLDVSYNTQLGGTLDFLVNVTSLYDFYGSHCSFTGNIPEHIGGDLLFTFDVGYNQLGGDLPYLPAQTDLILTHNNFTGPIPSPGPGMNVFDLSYNRFNGCLDSKYYWGLTMDRILLNNNELTNCGPGIYDHNLNLFAEQQFMTLNTLDLSNNRFFGEFTRATFSGLSGITEFRLAGNSFSGQFPIEFGGANLRIFDISRNSFTGYIPLTSGQQTSLSIEVINVSHNQMRDVFPSSLSSLPLVSLDLSHNLLIGTIPSAIAQFTTLTEIAVQGNMFQGDIPQEIGQLRQLLSVNMSQNGLTAMSLDFVSSLVNLQSLDLSDNKIQAMIPSVLALDLSNNKIYGQIPDSVFNLRALTQLSLGNNTLEGQMKNLLGDPRIFDVSHNRLTGDVSFLSQMSSISDLRLNNNQFSGSLPSLTSRKNLLYVNVSANELSGQLSDFTQLLSLQYLDLSRNRFNGSIPSFSGSQSIIRLDLSHNLIQYGRQISLPSKTVCSVDDNPLRCPVDWTILSQCRGMCEAVGNNTVQSVDFHMQGEVSTFDSAAFLRTLSRLGNITQSRLSISSLRSGSVIATVDVQPSAAGQVNEGSVEDTVQVLKSIPMTSYGEAGYNLIDPVGSTASVAPVKGSSSNTGIIVGVVVGFVVLAVIVVVAFLLYRRQMSKRVGHDQFAMIDVSQLNTSTVKKSLIDFDELKSMQTIGSGAFGIVYKARWRETSVAVKQIRAEYVTEGQLRDFLREVAILQGLKSHPNIVMFIGMTFPPQPLSLVTEFCGGGGLFDYLRQNECTIDQKVKFMLEIALGMLHLHKEKVIHRDLAVRNILLNSHLEAKVADFGLSREQHDTAVASQTQTSVGPLKWMAPEAIQNRVYSVKSDAFSFGVVMWEILEVSEPWPDVDPVNAAVRIVTKGERLPIPNDCPLPVSELMTDPVERPDFELISASLKAEEDVSKERIVVQHKPEQYSTGQYDNTVQTFQDVELQYQPVTTRPPQTKTTEDGRSPV</sequence>
<evidence type="ECO:0000256" key="6">
    <source>
        <dbReference type="ARBA" id="ARBA00022679"/>
    </source>
</evidence>
<dbReference type="Proteomes" id="UP000241769">
    <property type="component" value="Unassembled WGS sequence"/>
</dbReference>
<dbReference type="InterPro" id="IPR040694">
    <property type="entry name" value="UGGT_TRXL_2"/>
</dbReference>
<dbReference type="FunFam" id="3.80.10.10:FF:000095">
    <property type="entry name" value="LRR receptor-like serine/threonine-protein kinase GSO1"/>
    <property type="match status" value="2"/>
</dbReference>
<dbReference type="InterPro" id="IPR032675">
    <property type="entry name" value="LRR_dom_sf"/>
</dbReference>
<evidence type="ECO:0000256" key="1">
    <source>
        <dbReference type="ARBA" id="ARBA00001913"/>
    </source>
</evidence>
<dbReference type="InterPro" id="IPR020635">
    <property type="entry name" value="Tyr_kinase_cat_dom"/>
</dbReference>
<comment type="cofactor">
    <cofactor evidence="1">
        <name>Ca(2+)</name>
        <dbReference type="ChEBI" id="CHEBI:29108"/>
    </cofactor>
</comment>
<evidence type="ECO:0000256" key="7">
    <source>
        <dbReference type="ARBA" id="ARBA00022729"/>
    </source>
</evidence>
<gene>
    <name evidence="17" type="ORF">PROFUN_09503</name>
</gene>
<dbReference type="InterPro" id="IPR029044">
    <property type="entry name" value="Nucleotide-diphossugar_trans"/>
</dbReference>
<keyword evidence="18" id="KW-1185">Reference proteome</keyword>
<evidence type="ECO:0000256" key="8">
    <source>
        <dbReference type="ARBA" id="ARBA00022737"/>
    </source>
</evidence>
<feature type="compositionally biased region" description="Polar residues" evidence="13">
    <location>
        <begin position="3785"/>
        <end position="3795"/>
    </location>
</feature>
<dbReference type="InterPro" id="IPR011009">
    <property type="entry name" value="Kinase-like_dom_sf"/>
</dbReference>
<evidence type="ECO:0000313" key="18">
    <source>
        <dbReference type="Proteomes" id="UP000241769"/>
    </source>
</evidence>
<dbReference type="GO" id="GO:0003980">
    <property type="term" value="F:UDP-glucose:glycoprotein glucosyltransferase activity"/>
    <property type="evidence" value="ECO:0007669"/>
    <property type="project" value="InterPro"/>
</dbReference>
<comment type="caution">
    <text evidence="17">The sequence shown here is derived from an EMBL/GenBank/DDBJ whole genome shotgun (WGS) entry which is preliminary data.</text>
</comment>
<evidence type="ECO:0000256" key="2">
    <source>
        <dbReference type="ARBA" id="ARBA00004319"/>
    </source>
</evidence>
<evidence type="ECO:0000256" key="14">
    <source>
        <dbReference type="SAM" id="Phobius"/>
    </source>
</evidence>
<dbReference type="SUPFAM" id="SSF56112">
    <property type="entry name" value="Protein kinase-like (PK-like)"/>
    <property type="match status" value="1"/>
</dbReference>
<keyword evidence="10 14" id="KW-0472">Membrane</keyword>
<dbReference type="PROSITE" id="PS51450">
    <property type="entry name" value="LRR"/>
    <property type="match status" value="5"/>
</dbReference>
<comment type="subcellular location">
    <subcellularLocation>
        <location evidence="2">Endoplasmic reticulum lumen</location>
    </subcellularLocation>
</comment>
<dbReference type="Gene3D" id="3.90.550.10">
    <property type="entry name" value="Spore Coat Polysaccharide Biosynthesis Protein SpsA, Chain A"/>
    <property type="match status" value="1"/>
</dbReference>
<evidence type="ECO:0000256" key="11">
    <source>
        <dbReference type="ARBA" id="ARBA00023180"/>
    </source>
</evidence>
<dbReference type="Pfam" id="PF13855">
    <property type="entry name" value="LRR_8"/>
    <property type="match status" value="1"/>
</dbReference>
<evidence type="ECO:0000256" key="12">
    <source>
        <dbReference type="PROSITE-ProRule" id="PRU10141"/>
    </source>
</evidence>
<feature type="chain" id="PRO_5015159259" evidence="15">
    <location>
        <begin position="28"/>
        <end position="3804"/>
    </location>
</feature>
<dbReference type="PANTHER" id="PTHR11226">
    <property type="entry name" value="UDP-GLUCOSE GLYCOPROTEIN:GLUCOSYLTRANSFERASE"/>
    <property type="match status" value="1"/>
</dbReference>
<feature type="signal peptide" evidence="15">
    <location>
        <begin position="1"/>
        <end position="27"/>
    </location>
</feature>
<evidence type="ECO:0000256" key="3">
    <source>
        <dbReference type="ARBA" id="ARBA00004922"/>
    </source>
</evidence>
<dbReference type="SUPFAM" id="SSF53448">
    <property type="entry name" value="Nucleotide-diphospho-sugar transferases"/>
    <property type="match status" value="1"/>
</dbReference>
<dbReference type="PROSITE" id="PS00109">
    <property type="entry name" value="PROTEIN_KINASE_TYR"/>
    <property type="match status" value="1"/>
</dbReference>
<dbReference type="InterPro" id="IPR008266">
    <property type="entry name" value="Tyr_kinase_AS"/>
</dbReference>
<dbReference type="GO" id="GO:0005524">
    <property type="term" value="F:ATP binding"/>
    <property type="evidence" value="ECO:0007669"/>
    <property type="project" value="UniProtKB-UniRule"/>
</dbReference>
<dbReference type="CDD" id="cd06432">
    <property type="entry name" value="GT8_HUGT1_C_like"/>
    <property type="match status" value="1"/>
</dbReference>
<reference evidence="17 18" key="1">
    <citation type="journal article" date="2018" name="Genome Biol. Evol.">
        <title>Multiple Roots of Fruiting Body Formation in Amoebozoa.</title>
        <authorList>
            <person name="Hillmann F."/>
            <person name="Forbes G."/>
            <person name="Novohradska S."/>
            <person name="Ferling I."/>
            <person name="Riege K."/>
            <person name="Groth M."/>
            <person name="Westermann M."/>
            <person name="Marz M."/>
            <person name="Spaller T."/>
            <person name="Winckler T."/>
            <person name="Schaap P."/>
            <person name="Glockner G."/>
        </authorList>
    </citation>
    <scope>NUCLEOTIDE SEQUENCE [LARGE SCALE GENOMIC DNA]</scope>
    <source>
        <strain evidence="17 18">Jena</strain>
    </source>
</reference>
<dbReference type="Pfam" id="PF18401">
    <property type="entry name" value="Thioredoxin_13"/>
    <property type="match status" value="1"/>
</dbReference>
<dbReference type="Pfam" id="PF18403">
    <property type="entry name" value="Thioredoxin_15"/>
    <property type="match status" value="1"/>
</dbReference>
<keyword evidence="5" id="KW-0433">Leucine-rich repeat</keyword>
<name>A0A2P6NH79_9EUKA</name>